<feature type="compositionally biased region" description="Basic and acidic residues" evidence="4">
    <location>
        <begin position="1361"/>
        <end position="1374"/>
    </location>
</feature>
<feature type="domain" description="Fibronectin type-III" evidence="7">
    <location>
        <begin position="1203"/>
        <end position="1294"/>
    </location>
</feature>
<feature type="domain" description="Fibronectin type-III" evidence="7">
    <location>
        <begin position="225"/>
        <end position="338"/>
    </location>
</feature>
<dbReference type="InterPro" id="IPR036179">
    <property type="entry name" value="Ig-like_dom_sf"/>
</dbReference>
<feature type="domain" description="Ig-like" evidence="6">
    <location>
        <begin position="981"/>
        <end position="1078"/>
    </location>
</feature>
<dbReference type="SUPFAM" id="SSF48726">
    <property type="entry name" value="Immunoglobulin"/>
    <property type="match status" value="3"/>
</dbReference>
<dbReference type="FunFam" id="2.60.40.10:FF:000032">
    <property type="entry name" value="palladin isoform X1"/>
    <property type="match status" value="1"/>
</dbReference>
<feature type="domain" description="Ig-like" evidence="6">
    <location>
        <begin position="1"/>
        <end position="104"/>
    </location>
</feature>
<dbReference type="Pfam" id="PF07679">
    <property type="entry name" value="I-set"/>
    <property type="match status" value="1"/>
</dbReference>
<organism evidence="8 9">
    <name type="scientific">Dinothrombium tinctorium</name>
    <dbReference type="NCBI Taxonomy" id="1965070"/>
    <lineage>
        <taxon>Eukaryota</taxon>
        <taxon>Metazoa</taxon>
        <taxon>Ecdysozoa</taxon>
        <taxon>Arthropoda</taxon>
        <taxon>Chelicerata</taxon>
        <taxon>Arachnida</taxon>
        <taxon>Acari</taxon>
        <taxon>Acariformes</taxon>
        <taxon>Trombidiformes</taxon>
        <taxon>Prostigmata</taxon>
        <taxon>Anystina</taxon>
        <taxon>Parasitengona</taxon>
        <taxon>Trombidioidea</taxon>
        <taxon>Trombidiidae</taxon>
        <taxon>Dinothrombium</taxon>
    </lineage>
</organism>
<dbReference type="InterPro" id="IPR013098">
    <property type="entry name" value="Ig_I-set"/>
</dbReference>
<sequence>ETSQEPILAQLNEEVYIDCKVKDIANYTVLWRFIDPLKSPSEGEILTAGNVRVTSDTRFSVLHRPEENLWLLRINKVFESDAGIYVCEVNSIPRLTRERQLRIEDNETIAISLEDVNHNYTECCAEENVPSECFNFCYFKSLVSERQPTPTVHKCIKHLSSITKCLADGRNHMPCCQKQNIPAACRPVCVGNFSLSTVADHFICMDYAAPILACIAEGVQTLPPQPKNVIVEPISKSELLVRWDVVESLKHLIDGFEINVTQLHSFDQSGIVMSNNAENATPSMFGLEMRFKVNANATEYRITSLKPYTMYEITMNAFNKMGTSLTTNAIRTLTLSDSDLREVTTEPNGHPEPELPNIKKCCRDNGVSLGRCVDILCDPVRADESSVTDFMICAPWANITFKCLSSNIDHTECCEKRGVSENCLHFCSGKVDRLDFRQFVCLEHMSTYSSCILDHYGVLPSNPESFMVSSVHHDWAILKWKPPKKLAHTVIGYHIFWRESAKDAPTDYKALQTIKSPFLLEKLEPEKRYEVYVVAVNQYGVSQPSPRVLFSTPPITPPEEAEEEAKNPAYNETACCVRANMKRKCLPLCSYKVKVDDIMNLAASCADTLQTIIRCGAGGRNHVPCCRKRNVNNGCLNLCAGLIDSSPFLIAARCVDDIGKMIQCMEEGSGLLPGMPVDFHATKVTKNSVYLAWKPAPEDGDGATSIYQVRYGKTPINSPLHPLDHDKSQNSTETKAVIKDLEPSTLYSFYVVAANSYGISLPSLVLLINTSSDESKSNIHSNIGPPHEIEILRKGVDSITFRWLPPLFVPPDSSVSYIVHYKAINGTEADLIPNVTKRWISVETPYNTMIITNLTYDTQYAITIQSKTDKNATSAFSEVVLVWTDPAIPAAVNIPVIIPAGPIVEGSVITVMCVGMGIPTPTVSLYVNGFLMKKDSRRHIALTIPNVQRNLTSITCVAVNGYGKDRKTAQSTLEVRVRYKPVVIPYTKVTSAHEGGPSRIQCQVSGNPQPKVLWFKGKDASQIEKGENIDFVSVSHSELPSTWINTLLIRKTSSDDFGDYTCSAVNDQGQSRAIVTLQQDHSLNYSRNASACCKSQGVSEKCLSVCTFDVNIDKALTMPSCYQEIDKLMICAAGMKSSAYNFSLKYNLPDGSDHRQCCRKKQVPAGCLRWCAGLKLTLSLCALSSVKDIVSCFEEGKILLPGPPRDVHIKDSTKENKVIIEWNPPDKNPELVEFYRVFWRPVGSRDLSRNQTENLHFEITNLEPDKMYEFVVKAGNHYGLSTFTDPLVIPSHNWVAASSTVGSRLLKVFFGLLIAVLLIVCGVLAVLYAYKYYYLPKKAQNSGVSFENPSYLKDGTVQIHDSPRRSNQESENGMHKNMNGAETFS</sequence>
<evidence type="ECO:0000256" key="5">
    <source>
        <dbReference type="SAM" id="Phobius"/>
    </source>
</evidence>
<dbReference type="InterPro" id="IPR013783">
    <property type="entry name" value="Ig-like_fold"/>
</dbReference>
<evidence type="ECO:0000259" key="6">
    <source>
        <dbReference type="PROSITE" id="PS50835"/>
    </source>
</evidence>
<evidence type="ECO:0000313" key="8">
    <source>
        <dbReference type="EMBL" id="RWS04782.1"/>
    </source>
</evidence>
<feature type="transmembrane region" description="Helical" evidence="5">
    <location>
        <begin position="1308"/>
        <end position="1330"/>
    </location>
</feature>
<keyword evidence="1" id="KW-0677">Repeat</keyword>
<dbReference type="GO" id="GO:0009653">
    <property type="term" value="P:anatomical structure morphogenesis"/>
    <property type="evidence" value="ECO:0007669"/>
    <property type="project" value="UniProtKB-ARBA"/>
</dbReference>
<evidence type="ECO:0000256" key="3">
    <source>
        <dbReference type="ARBA" id="ARBA00023319"/>
    </source>
</evidence>
<feature type="domain" description="Fibronectin type-III" evidence="7">
    <location>
        <begin position="459"/>
        <end position="555"/>
    </location>
</feature>
<keyword evidence="2" id="KW-1015">Disulfide bond</keyword>
<dbReference type="InterPro" id="IPR036116">
    <property type="entry name" value="FN3_sf"/>
</dbReference>
<protein>
    <submittedName>
        <fullName evidence="8">Ig-like and fibronectin type-III domain-containing protein C25G4.10-like protein</fullName>
    </submittedName>
</protein>
<dbReference type="InterPro" id="IPR003598">
    <property type="entry name" value="Ig_sub2"/>
</dbReference>
<feature type="domain" description="Fibronectin type-III" evidence="7">
    <location>
        <begin position="675"/>
        <end position="773"/>
    </location>
</feature>
<dbReference type="InterPro" id="IPR003961">
    <property type="entry name" value="FN3_dom"/>
</dbReference>
<dbReference type="OrthoDB" id="5843172at2759"/>
<feature type="domain" description="Fibronectin type-III" evidence="7">
    <location>
        <begin position="785"/>
        <end position="887"/>
    </location>
</feature>
<dbReference type="Proteomes" id="UP000285301">
    <property type="component" value="Unassembled WGS sequence"/>
</dbReference>
<dbReference type="SMART" id="SM00408">
    <property type="entry name" value="IGc2"/>
    <property type="match status" value="2"/>
</dbReference>
<evidence type="ECO:0000259" key="7">
    <source>
        <dbReference type="PROSITE" id="PS50853"/>
    </source>
</evidence>
<evidence type="ECO:0000256" key="1">
    <source>
        <dbReference type="ARBA" id="ARBA00022737"/>
    </source>
</evidence>
<evidence type="ECO:0000256" key="4">
    <source>
        <dbReference type="SAM" id="MobiDB-lite"/>
    </source>
</evidence>
<dbReference type="InterPro" id="IPR050964">
    <property type="entry name" value="Striated_Muscle_Regulatory"/>
</dbReference>
<dbReference type="PROSITE" id="PS50835">
    <property type="entry name" value="IG_LIKE"/>
    <property type="match status" value="3"/>
</dbReference>
<accession>A0A443QP29</accession>
<dbReference type="InterPro" id="IPR007110">
    <property type="entry name" value="Ig-like_dom"/>
</dbReference>
<dbReference type="Gene3D" id="2.60.40.10">
    <property type="entry name" value="Immunoglobulins"/>
    <property type="match status" value="8"/>
</dbReference>
<dbReference type="SMART" id="SM00060">
    <property type="entry name" value="FN3"/>
    <property type="match status" value="5"/>
</dbReference>
<feature type="region of interest" description="Disordered" evidence="4">
    <location>
        <begin position="1355"/>
        <end position="1385"/>
    </location>
</feature>
<dbReference type="Pfam" id="PF00041">
    <property type="entry name" value="fn3"/>
    <property type="match status" value="5"/>
</dbReference>
<keyword evidence="5" id="KW-1133">Transmembrane helix</keyword>
<dbReference type="PROSITE" id="PS50853">
    <property type="entry name" value="FN3"/>
    <property type="match status" value="5"/>
</dbReference>
<keyword evidence="5" id="KW-0812">Transmembrane</keyword>
<dbReference type="InterPro" id="IPR002602">
    <property type="entry name" value="DB"/>
</dbReference>
<dbReference type="InterPro" id="IPR013106">
    <property type="entry name" value="Ig_V-set"/>
</dbReference>
<keyword evidence="9" id="KW-1185">Reference proteome</keyword>
<dbReference type="PANTHER" id="PTHR13817:SF155">
    <property type="entry name" value="IG-LIKE AND FIBRONECTIN TYPE-III DOMAIN-CONTAINING PROTEIN C25G4.10"/>
    <property type="match status" value="1"/>
</dbReference>
<evidence type="ECO:0000256" key="2">
    <source>
        <dbReference type="ARBA" id="ARBA00023157"/>
    </source>
</evidence>
<dbReference type="SMART" id="SM00409">
    <property type="entry name" value="IG"/>
    <property type="match status" value="3"/>
</dbReference>
<dbReference type="SUPFAM" id="SSF49265">
    <property type="entry name" value="Fibronectin type III"/>
    <property type="match status" value="4"/>
</dbReference>
<dbReference type="PANTHER" id="PTHR13817">
    <property type="entry name" value="TITIN"/>
    <property type="match status" value="1"/>
</dbReference>
<dbReference type="EMBL" id="NCKU01005274">
    <property type="protein sequence ID" value="RWS04782.1"/>
    <property type="molecule type" value="Genomic_DNA"/>
</dbReference>
<dbReference type="Pfam" id="PF07686">
    <property type="entry name" value="V-set"/>
    <property type="match status" value="1"/>
</dbReference>
<dbReference type="InterPro" id="IPR003599">
    <property type="entry name" value="Ig_sub"/>
</dbReference>
<dbReference type="STRING" id="1965070.A0A443QP29"/>
<feature type="non-terminal residue" evidence="8">
    <location>
        <position position="1"/>
    </location>
</feature>
<proteinExistence type="predicted"/>
<keyword evidence="5" id="KW-0472">Membrane</keyword>
<feature type="domain" description="Ig-like" evidence="6">
    <location>
        <begin position="889"/>
        <end position="974"/>
    </location>
</feature>
<name>A0A443QP29_9ACAR</name>
<dbReference type="Pfam" id="PF01682">
    <property type="entry name" value="DB"/>
    <property type="match status" value="4"/>
</dbReference>
<keyword evidence="3" id="KW-0393">Immunoglobulin domain</keyword>
<comment type="caution">
    <text evidence="8">The sequence shown here is derived from an EMBL/GenBank/DDBJ whole genome shotgun (WGS) entry which is preliminary data.</text>
</comment>
<dbReference type="GO" id="GO:0030154">
    <property type="term" value="P:cell differentiation"/>
    <property type="evidence" value="ECO:0007669"/>
    <property type="project" value="UniProtKB-ARBA"/>
</dbReference>
<dbReference type="CDD" id="cd00063">
    <property type="entry name" value="FN3"/>
    <property type="match status" value="5"/>
</dbReference>
<evidence type="ECO:0000313" key="9">
    <source>
        <dbReference type="Proteomes" id="UP000285301"/>
    </source>
</evidence>
<gene>
    <name evidence="8" type="ORF">B4U79_06266</name>
</gene>
<reference evidence="8 9" key="1">
    <citation type="journal article" date="2018" name="Gigascience">
        <title>Genomes of trombidid mites reveal novel predicted allergens and laterally-transferred genes associated with secondary metabolism.</title>
        <authorList>
            <person name="Dong X."/>
            <person name="Chaisiri K."/>
            <person name="Xia D."/>
            <person name="Armstrong S.D."/>
            <person name="Fang Y."/>
            <person name="Donnelly M.J."/>
            <person name="Kadowaki T."/>
            <person name="McGarry J.W."/>
            <person name="Darby A.C."/>
            <person name="Makepeace B.L."/>
        </authorList>
    </citation>
    <scope>NUCLEOTIDE SEQUENCE [LARGE SCALE GENOMIC DNA]</scope>
    <source>
        <strain evidence="8">UoL-WK</strain>
    </source>
</reference>